<dbReference type="AlphaFoldDB" id="A0A814M5V7"/>
<sequence>MTLLSEDNIVCIQETWTETNLKSRDAIRRPKNAKNKQLIHPFALGKIEIEASSSNTTSHKRKIPPCQNIGMNDIETKKQEDDLNLSKNMKETKIPKITRQSKVAKASKSPNSSQNIEYREIPNLQEDNDDLEDKMSNYEYNSLLTGKKYEVEIYGVTQSKVFNDIHNRIKELERCIGIKSPIMIQPIFDENSNEIFLRVIVDNFGDYSNLLRTKWPSNAFNTNKEIGVKAVSPNLSVLITNVDKNFNTTNRKEKFEMESRYGLTKIERVFTSDNMPTNKLRANSNSLLEFKEIIKNGIYLNITFKKHKVVPNIMHGKVCGRYGSLSHREKECRGDILSLKCGDKNHELANCKRSSPRCINCKGEHYCNSEKLIADINEIFKFRTNLTEINTQRKIKNDDCNLESLVQNLIEKKLLLVNERINKIDDRVIDIDEKEMRIDDRTTMNESRLLEQKQKLDKFEDDLKKLKTVAEKIQDLNNNHNSTMTAINKILVVSRCFAAGKNRYLSIRIYINYTNSGGATLWRTVAFAT</sequence>
<name>A0A814M5V7_9BILA</name>
<organism evidence="3 4">
    <name type="scientific">Brachionus calyciflorus</name>
    <dbReference type="NCBI Taxonomy" id="104777"/>
    <lineage>
        <taxon>Eukaryota</taxon>
        <taxon>Metazoa</taxon>
        <taxon>Spiralia</taxon>
        <taxon>Gnathifera</taxon>
        <taxon>Rotifera</taxon>
        <taxon>Eurotatoria</taxon>
        <taxon>Monogononta</taxon>
        <taxon>Pseudotrocha</taxon>
        <taxon>Ploima</taxon>
        <taxon>Brachionidae</taxon>
        <taxon>Brachionus</taxon>
    </lineage>
</organism>
<feature type="coiled-coil region" evidence="1">
    <location>
        <begin position="449"/>
        <end position="476"/>
    </location>
</feature>
<feature type="non-terminal residue" evidence="3">
    <location>
        <position position="1"/>
    </location>
</feature>
<evidence type="ECO:0000313" key="4">
    <source>
        <dbReference type="Proteomes" id="UP000663879"/>
    </source>
</evidence>
<evidence type="ECO:0000256" key="1">
    <source>
        <dbReference type="SAM" id="Coils"/>
    </source>
</evidence>
<dbReference type="OrthoDB" id="8065943at2759"/>
<evidence type="ECO:0000313" key="3">
    <source>
        <dbReference type="EMBL" id="CAF1074812.1"/>
    </source>
</evidence>
<gene>
    <name evidence="3" type="ORF">OXX778_LOCUS19909</name>
</gene>
<keyword evidence="4" id="KW-1185">Reference proteome</keyword>
<reference evidence="3" key="1">
    <citation type="submission" date="2021-02" db="EMBL/GenBank/DDBJ databases">
        <authorList>
            <person name="Nowell W R."/>
        </authorList>
    </citation>
    <scope>NUCLEOTIDE SEQUENCE</scope>
    <source>
        <strain evidence="3">Ploen Becks lab</strain>
    </source>
</reference>
<accession>A0A814M5V7</accession>
<dbReference type="EMBL" id="CAJNOC010006303">
    <property type="protein sequence ID" value="CAF1074812.1"/>
    <property type="molecule type" value="Genomic_DNA"/>
</dbReference>
<feature type="region of interest" description="Disordered" evidence="2">
    <location>
        <begin position="90"/>
        <end position="130"/>
    </location>
</feature>
<keyword evidence="1" id="KW-0175">Coiled coil</keyword>
<comment type="caution">
    <text evidence="3">The sequence shown here is derived from an EMBL/GenBank/DDBJ whole genome shotgun (WGS) entry which is preliminary data.</text>
</comment>
<dbReference type="Proteomes" id="UP000663879">
    <property type="component" value="Unassembled WGS sequence"/>
</dbReference>
<proteinExistence type="predicted"/>
<evidence type="ECO:0000256" key="2">
    <source>
        <dbReference type="SAM" id="MobiDB-lite"/>
    </source>
</evidence>
<protein>
    <submittedName>
        <fullName evidence="3">Uncharacterized protein</fullName>
    </submittedName>
</protein>